<dbReference type="GO" id="GO:0016740">
    <property type="term" value="F:transferase activity"/>
    <property type="evidence" value="ECO:0007669"/>
    <property type="project" value="UniProtKB-KW"/>
</dbReference>
<dbReference type="Pfam" id="PF00535">
    <property type="entry name" value="Glycos_transf_2"/>
    <property type="match status" value="1"/>
</dbReference>
<dbReference type="InterPro" id="IPR001173">
    <property type="entry name" value="Glyco_trans_2-like"/>
</dbReference>
<sequence length="274" mass="31523">MNLSFVLLTWNSEKYIPGCLESLLTDLKGTSFSYEIFIVDNGSKDKSVQLIESFEKKFPGKIFPIFLSKNTGTTISRNLALKKTKGKYIIIMDSDLMVSPGTIEILIKNLKDNKNAGMFVPRLLYPNGNLQKSTDVFPSIFTKIFRYFFLKIIEKKENRTESKNNGAYAVDYAISAMWVLKREVMDKVGLLDENIFYAPEDVDYCLRIWKSGYCIMYNPDVSCIHHTQEISRGIKINSAALNHIKGLLYYFKKHNYFFIKPKISKQISCSQNSN</sequence>
<dbReference type="SUPFAM" id="SSF53448">
    <property type="entry name" value="Nucleotide-diphospho-sugar transferases"/>
    <property type="match status" value="1"/>
</dbReference>
<dbReference type="KEGG" id="dli:dnl_13530"/>
<keyword evidence="2" id="KW-0808">Transferase</keyword>
<gene>
    <name evidence="2" type="ORF">dnl_13530</name>
</gene>
<accession>A0A975B5D2</accession>
<feature type="domain" description="Glycosyltransferase 2-like" evidence="1">
    <location>
        <begin position="4"/>
        <end position="188"/>
    </location>
</feature>
<dbReference type="EMBL" id="CP061799">
    <property type="protein sequence ID" value="QTA79100.1"/>
    <property type="molecule type" value="Genomic_DNA"/>
</dbReference>
<name>A0A975B5D2_9BACT</name>
<evidence type="ECO:0000259" key="1">
    <source>
        <dbReference type="Pfam" id="PF00535"/>
    </source>
</evidence>
<dbReference type="Proteomes" id="UP000663720">
    <property type="component" value="Chromosome"/>
</dbReference>
<reference evidence="2" key="1">
    <citation type="journal article" date="2021" name="Microb. Physiol.">
        <title>Proteogenomic Insights into the Physiology of Marine, Sulfate-Reducing, Filamentous Desulfonema limicola and Desulfonema magnum.</title>
        <authorList>
            <person name="Schnaars V."/>
            <person name="Wohlbrand L."/>
            <person name="Scheve S."/>
            <person name="Hinrichs C."/>
            <person name="Reinhardt R."/>
            <person name="Rabus R."/>
        </authorList>
    </citation>
    <scope>NUCLEOTIDE SEQUENCE</scope>
    <source>
        <strain evidence="2">5ac10</strain>
    </source>
</reference>
<evidence type="ECO:0000313" key="2">
    <source>
        <dbReference type="EMBL" id="QTA79100.1"/>
    </source>
</evidence>
<organism evidence="2 3">
    <name type="scientific">Desulfonema limicola</name>
    <dbReference type="NCBI Taxonomy" id="45656"/>
    <lineage>
        <taxon>Bacteria</taxon>
        <taxon>Pseudomonadati</taxon>
        <taxon>Thermodesulfobacteriota</taxon>
        <taxon>Desulfobacteria</taxon>
        <taxon>Desulfobacterales</taxon>
        <taxon>Desulfococcaceae</taxon>
        <taxon>Desulfonema</taxon>
    </lineage>
</organism>
<keyword evidence="3" id="KW-1185">Reference proteome</keyword>
<protein>
    <submittedName>
        <fullName evidence="2">Glycosyl transferase, family II</fullName>
    </submittedName>
</protein>
<dbReference type="RefSeq" id="WP_207690883.1">
    <property type="nucleotide sequence ID" value="NZ_CP061799.1"/>
</dbReference>
<dbReference type="InterPro" id="IPR029044">
    <property type="entry name" value="Nucleotide-diphossugar_trans"/>
</dbReference>
<dbReference type="Gene3D" id="3.90.550.10">
    <property type="entry name" value="Spore Coat Polysaccharide Biosynthesis Protein SpsA, Chain A"/>
    <property type="match status" value="1"/>
</dbReference>
<dbReference type="AlphaFoldDB" id="A0A975B5D2"/>
<dbReference type="PANTHER" id="PTHR43179">
    <property type="entry name" value="RHAMNOSYLTRANSFERASE WBBL"/>
    <property type="match status" value="1"/>
</dbReference>
<evidence type="ECO:0000313" key="3">
    <source>
        <dbReference type="Proteomes" id="UP000663720"/>
    </source>
</evidence>
<proteinExistence type="predicted"/>
<dbReference type="PANTHER" id="PTHR43179:SF7">
    <property type="entry name" value="RHAMNOSYLTRANSFERASE WBBL"/>
    <property type="match status" value="1"/>
</dbReference>